<dbReference type="Proteomes" id="UP001062846">
    <property type="component" value="Chromosome 4"/>
</dbReference>
<gene>
    <name evidence="1" type="ORF">RHMOL_Rhmol04G0216500</name>
</gene>
<protein>
    <submittedName>
        <fullName evidence="1">Uncharacterized protein</fullName>
    </submittedName>
</protein>
<name>A0ACC0P468_RHOML</name>
<reference evidence="1" key="1">
    <citation type="submission" date="2022-02" db="EMBL/GenBank/DDBJ databases">
        <title>Plant Genome Project.</title>
        <authorList>
            <person name="Zhang R.-G."/>
        </authorList>
    </citation>
    <scope>NUCLEOTIDE SEQUENCE</scope>
    <source>
        <strain evidence="1">AT1</strain>
    </source>
</reference>
<evidence type="ECO:0000313" key="1">
    <source>
        <dbReference type="EMBL" id="KAI8559951.1"/>
    </source>
</evidence>
<keyword evidence="2" id="KW-1185">Reference proteome</keyword>
<comment type="caution">
    <text evidence="1">The sequence shown here is derived from an EMBL/GenBank/DDBJ whole genome shotgun (WGS) entry which is preliminary data.</text>
</comment>
<organism evidence="1 2">
    <name type="scientific">Rhododendron molle</name>
    <name type="common">Chinese azalea</name>
    <name type="synonym">Azalea mollis</name>
    <dbReference type="NCBI Taxonomy" id="49168"/>
    <lineage>
        <taxon>Eukaryota</taxon>
        <taxon>Viridiplantae</taxon>
        <taxon>Streptophyta</taxon>
        <taxon>Embryophyta</taxon>
        <taxon>Tracheophyta</taxon>
        <taxon>Spermatophyta</taxon>
        <taxon>Magnoliopsida</taxon>
        <taxon>eudicotyledons</taxon>
        <taxon>Gunneridae</taxon>
        <taxon>Pentapetalae</taxon>
        <taxon>asterids</taxon>
        <taxon>Ericales</taxon>
        <taxon>Ericaceae</taxon>
        <taxon>Ericoideae</taxon>
        <taxon>Rhodoreae</taxon>
        <taxon>Rhododendron</taxon>
    </lineage>
</organism>
<proteinExistence type="predicted"/>
<sequence length="116" mass="13132">MQSSSSPKRSRQRTSVGIVLLCRWDRAHESDFGAQIHTSVLGVEPIHTNPSTNGSTISQFLASQSTSIVYQEECKQVWSTIGNICRTAIDSNELWKDENKSFGKRRALAHRWIWVV</sequence>
<evidence type="ECO:0000313" key="2">
    <source>
        <dbReference type="Proteomes" id="UP001062846"/>
    </source>
</evidence>
<dbReference type="EMBL" id="CM046391">
    <property type="protein sequence ID" value="KAI8559951.1"/>
    <property type="molecule type" value="Genomic_DNA"/>
</dbReference>
<accession>A0ACC0P468</accession>